<dbReference type="VEuPathDB" id="FungiDB:LEMA_P046300.1"/>
<dbReference type="Proteomes" id="UP000002668">
    <property type="component" value="Genome"/>
</dbReference>
<protein>
    <submittedName>
        <fullName evidence="2">Predicted protein</fullName>
    </submittedName>
</protein>
<dbReference type="InParanoid" id="E5R4F6"/>
<evidence type="ECO:0000313" key="3">
    <source>
        <dbReference type="Proteomes" id="UP000002668"/>
    </source>
</evidence>
<sequence>MKLSSLSVMLSGARYLPGSQGSLFQTAQGIGHEFNSERKWPCNLGAWKYGALLPFRTSKLPDLPDSSTSPTSSSSPLFPTAKESN</sequence>
<reference evidence="3" key="1">
    <citation type="journal article" date="2011" name="Nat. Commun.">
        <title>Effector diversification within compartments of the Leptosphaeria maculans genome affected by Repeat-Induced Point mutations.</title>
        <authorList>
            <person name="Rouxel T."/>
            <person name="Grandaubert J."/>
            <person name="Hane J.K."/>
            <person name="Hoede C."/>
            <person name="van de Wouw A.P."/>
            <person name="Couloux A."/>
            <person name="Dominguez V."/>
            <person name="Anthouard V."/>
            <person name="Bally P."/>
            <person name="Bourras S."/>
            <person name="Cozijnsen A.J."/>
            <person name="Ciuffetti L.M."/>
            <person name="Degrave A."/>
            <person name="Dilmaghani A."/>
            <person name="Duret L."/>
            <person name="Fudal I."/>
            <person name="Goodwin S.B."/>
            <person name="Gout L."/>
            <person name="Glaser N."/>
            <person name="Linglin J."/>
            <person name="Kema G.H.J."/>
            <person name="Lapalu N."/>
            <person name="Lawrence C.B."/>
            <person name="May K."/>
            <person name="Meyer M."/>
            <person name="Ollivier B."/>
            <person name="Poulain J."/>
            <person name="Schoch C.L."/>
            <person name="Simon A."/>
            <person name="Spatafora J.W."/>
            <person name="Stachowiak A."/>
            <person name="Turgeon B.G."/>
            <person name="Tyler B.M."/>
            <person name="Vincent D."/>
            <person name="Weissenbach J."/>
            <person name="Amselem J."/>
            <person name="Quesneville H."/>
            <person name="Oliver R.P."/>
            <person name="Wincker P."/>
            <person name="Balesdent M.-H."/>
            <person name="Howlett B.J."/>
        </authorList>
    </citation>
    <scope>NUCLEOTIDE SEQUENCE [LARGE SCALE GENOMIC DNA]</scope>
    <source>
        <strain evidence="3">JN3 / isolate v23.1.3 / race Av1-4-5-6-7-8</strain>
    </source>
</reference>
<dbReference type="AlphaFoldDB" id="E5R4F6"/>
<dbReference type="EMBL" id="FP929083">
    <property type="protein sequence ID" value="CBX91924.1"/>
    <property type="molecule type" value="Genomic_DNA"/>
</dbReference>
<organism evidence="3">
    <name type="scientific">Leptosphaeria maculans (strain JN3 / isolate v23.1.3 / race Av1-4-5-6-7-8)</name>
    <name type="common">Blackleg fungus</name>
    <name type="synonym">Phoma lingam</name>
    <dbReference type="NCBI Taxonomy" id="985895"/>
    <lineage>
        <taxon>Eukaryota</taxon>
        <taxon>Fungi</taxon>
        <taxon>Dikarya</taxon>
        <taxon>Ascomycota</taxon>
        <taxon>Pezizomycotina</taxon>
        <taxon>Dothideomycetes</taxon>
        <taxon>Pleosporomycetidae</taxon>
        <taxon>Pleosporales</taxon>
        <taxon>Pleosporineae</taxon>
        <taxon>Leptosphaeriaceae</taxon>
        <taxon>Plenodomus</taxon>
        <taxon>Plenodomus lingam/Leptosphaeria maculans species complex</taxon>
    </lineage>
</organism>
<keyword evidence="3" id="KW-1185">Reference proteome</keyword>
<feature type="region of interest" description="Disordered" evidence="1">
    <location>
        <begin position="60"/>
        <end position="85"/>
    </location>
</feature>
<name>E5R4F6_LEPMJ</name>
<evidence type="ECO:0000256" key="1">
    <source>
        <dbReference type="SAM" id="MobiDB-lite"/>
    </source>
</evidence>
<gene>
    <name evidence="2" type="ORF">LEMA_P046300.1</name>
</gene>
<accession>E5R4F6</accession>
<evidence type="ECO:0000313" key="2">
    <source>
        <dbReference type="EMBL" id="CBX91924.1"/>
    </source>
</evidence>
<proteinExistence type="predicted"/>
<dbReference type="HOGENOM" id="CLU_2513024_0_0_1"/>